<evidence type="ECO:0000259" key="8">
    <source>
        <dbReference type="Pfam" id="PF01743"/>
    </source>
</evidence>
<comment type="similarity">
    <text evidence="7">Belongs to the tRNA nucleotidyltransferase/poly(A) polymerase family.</text>
</comment>
<dbReference type="InterPro" id="IPR002646">
    <property type="entry name" value="PolA_pol_head_dom"/>
</dbReference>
<gene>
    <name evidence="9" type="ORF">CWO85_03460</name>
</gene>
<dbReference type="Gene3D" id="1.10.3090.10">
    <property type="entry name" value="cca-adding enzyme, domain 2"/>
    <property type="match status" value="1"/>
</dbReference>
<dbReference type="Gene3D" id="3.30.460.10">
    <property type="entry name" value="Beta Polymerase, domain 2"/>
    <property type="match status" value="1"/>
</dbReference>
<dbReference type="GO" id="GO:0000049">
    <property type="term" value="F:tRNA binding"/>
    <property type="evidence" value="ECO:0007669"/>
    <property type="project" value="TreeGrafter"/>
</dbReference>
<dbReference type="CDD" id="cd05398">
    <property type="entry name" value="NT_ClassII-CCAase"/>
    <property type="match status" value="1"/>
</dbReference>
<organism evidence="9 10">
    <name type="scientific">Ziziphus jujuba witches'-broom phytoplasma</name>
    <dbReference type="NCBI Taxonomy" id="135727"/>
    <lineage>
        <taxon>Bacteria</taxon>
        <taxon>Bacillati</taxon>
        <taxon>Mycoplasmatota</taxon>
        <taxon>Mollicutes</taxon>
        <taxon>Acholeplasmatales</taxon>
        <taxon>Acholeplasmataceae</taxon>
        <taxon>Candidatus Phytoplasma</taxon>
        <taxon>16SrV (Elm yellows group)</taxon>
    </lineage>
</organism>
<sequence length="295" mass="34982">MQFCSKKNNKIEKAQKIIKEIKKKGFEAFIVGGTVRDIILNIPINDVDITTNGRYEEISKFLICHKKNIKYGSFQIIFEKEKFETTTYRKEGPYLDHRNPSFVEFISDIKEDLKRRDFTINGFLMNENGEIIDYINGYNDLIKKQIKTIGEPYQKLTEDALRMMRIFTLQAKSNFEIEIETKNILRKNIFLLNKIPPQEIIKELKKITKRKFFLKALISLKETNAISFLTEFKESILFIIKENLTKMNPELFLDLSFILNPNIINSFSFSKKEKKRFKKLISLYQFPRKYPLLIN</sequence>
<evidence type="ECO:0000256" key="4">
    <source>
        <dbReference type="ARBA" id="ARBA00022695"/>
    </source>
</evidence>
<evidence type="ECO:0000256" key="3">
    <source>
        <dbReference type="ARBA" id="ARBA00022694"/>
    </source>
</evidence>
<evidence type="ECO:0000313" key="10">
    <source>
        <dbReference type="Proteomes" id="UP000272462"/>
    </source>
</evidence>
<evidence type="ECO:0000256" key="5">
    <source>
        <dbReference type="ARBA" id="ARBA00022723"/>
    </source>
</evidence>
<dbReference type="PANTHER" id="PTHR46173">
    <property type="entry name" value="CCA TRNA NUCLEOTIDYLTRANSFERASE 1, MITOCHONDRIAL"/>
    <property type="match status" value="1"/>
</dbReference>
<keyword evidence="3" id="KW-0819">tRNA processing</keyword>
<dbReference type="AlphaFoldDB" id="A0A660HNS1"/>
<evidence type="ECO:0000256" key="7">
    <source>
        <dbReference type="RuleBase" id="RU003953"/>
    </source>
</evidence>
<evidence type="ECO:0000256" key="6">
    <source>
        <dbReference type="ARBA" id="ARBA00022842"/>
    </source>
</evidence>
<keyword evidence="7" id="KW-0694">RNA-binding</keyword>
<feature type="domain" description="Poly A polymerase head" evidence="8">
    <location>
        <begin position="28"/>
        <end position="146"/>
    </location>
</feature>
<dbReference type="Proteomes" id="UP000272462">
    <property type="component" value="Chromosome"/>
</dbReference>
<dbReference type="OrthoDB" id="9805698at2"/>
<dbReference type="EMBL" id="CP025121">
    <property type="protein sequence ID" value="AYJ01529.1"/>
    <property type="molecule type" value="Genomic_DNA"/>
</dbReference>
<comment type="cofactor">
    <cofactor evidence="1">
        <name>Mg(2+)</name>
        <dbReference type="ChEBI" id="CHEBI:18420"/>
    </cofactor>
</comment>
<reference evidence="9 10" key="1">
    <citation type="journal article" date="2018" name="BMC Genomics">
        <title>Comparative genome analysis of jujube witches'-broom Phytoplasma, an obligate pathogen that causes jujube witches'-broom disease.</title>
        <authorList>
            <person name="Wang J."/>
            <person name="Song L."/>
            <person name="Jiao Q."/>
            <person name="Yang S."/>
            <person name="Gao R."/>
            <person name="Lu X."/>
            <person name="Zhou G."/>
        </authorList>
    </citation>
    <scope>NUCLEOTIDE SEQUENCE [LARGE SCALE GENOMIC DNA]</scope>
    <source>
        <strain evidence="9">Jwb-nky</strain>
    </source>
</reference>
<dbReference type="SUPFAM" id="SSF81891">
    <property type="entry name" value="Poly A polymerase C-terminal region-like"/>
    <property type="match status" value="1"/>
</dbReference>
<keyword evidence="6" id="KW-0460">Magnesium</keyword>
<dbReference type="GO" id="GO:0046872">
    <property type="term" value="F:metal ion binding"/>
    <property type="evidence" value="ECO:0007669"/>
    <property type="project" value="UniProtKB-KW"/>
</dbReference>
<dbReference type="PANTHER" id="PTHR46173:SF1">
    <property type="entry name" value="CCA TRNA NUCLEOTIDYLTRANSFERASE 1, MITOCHONDRIAL"/>
    <property type="match status" value="1"/>
</dbReference>
<name>A0A660HNS1_ZIZJU</name>
<dbReference type="InterPro" id="IPR043519">
    <property type="entry name" value="NT_sf"/>
</dbReference>
<dbReference type="GO" id="GO:0016779">
    <property type="term" value="F:nucleotidyltransferase activity"/>
    <property type="evidence" value="ECO:0007669"/>
    <property type="project" value="UniProtKB-KW"/>
</dbReference>
<evidence type="ECO:0000256" key="1">
    <source>
        <dbReference type="ARBA" id="ARBA00001946"/>
    </source>
</evidence>
<dbReference type="GO" id="GO:0008033">
    <property type="term" value="P:tRNA processing"/>
    <property type="evidence" value="ECO:0007669"/>
    <property type="project" value="UniProtKB-KW"/>
</dbReference>
<dbReference type="SUPFAM" id="SSF81301">
    <property type="entry name" value="Nucleotidyltransferase"/>
    <property type="match status" value="1"/>
</dbReference>
<evidence type="ECO:0000256" key="2">
    <source>
        <dbReference type="ARBA" id="ARBA00022679"/>
    </source>
</evidence>
<dbReference type="InterPro" id="IPR050264">
    <property type="entry name" value="Bact_CCA-adding_enz_type3_sf"/>
</dbReference>
<dbReference type="Pfam" id="PF01743">
    <property type="entry name" value="PolyA_pol"/>
    <property type="match status" value="1"/>
</dbReference>
<dbReference type="KEGG" id="pzi:CWO85_03460"/>
<dbReference type="RefSeq" id="WP_121464217.1">
    <property type="nucleotide sequence ID" value="NZ_CP025121.1"/>
</dbReference>
<proteinExistence type="inferred from homology"/>
<keyword evidence="5" id="KW-0479">Metal-binding</keyword>
<protein>
    <submittedName>
        <fullName evidence="9">CCA tRNA nucleotidyltransferase</fullName>
    </submittedName>
</protein>
<accession>A0A660HNS1</accession>
<keyword evidence="10" id="KW-1185">Reference proteome</keyword>
<keyword evidence="2 7" id="KW-0808">Transferase</keyword>
<evidence type="ECO:0000313" key="9">
    <source>
        <dbReference type="EMBL" id="AYJ01529.1"/>
    </source>
</evidence>
<keyword evidence="4" id="KW-0548">Nucleotidyltransferase</keyword>